<organism evidence="6 7">
    <name type="scientific">Advenella kashmirensis</name>
    <dbReference type="NCBI Taxonomy" id="310575"/>
    <lineage>
        <taxon>Bacteria</taxon>
        <taxon>Pseudomonadati</taxon>
        <taxon>Pseudomonadota</taxon>
        <taxon>Betaproteobacteria</taxon>
        <taxon>Burkholderiales</taxon>
        <taxon>Alcaligenaceae</taxon>
    </lineage>
</organism>
<sequence>MLEIRKSEERGVAEHGWLSSRHSFSFGGYHDPAHTGFGPLLVINEDRVQPGRGFGKHGHRDMEIISYVLEGKLAHSDSMGNGSAIGYGDVQRMSAGTGIMHSEYNDSAEQPVHFLQIWIEPDRAGIAPGYEEKAFTPAEKKGRLRLIASPDGEQGSVLIHQNARIYASILNADPALSHELADGRAGYVHVAKGSVTVNGQLLQAGDALKITDEKSVVLENGSNAEVLMFDLPAQF</sequence>
<comment type="cofactor">
    <cofactor evidence="2">
        <name>Fe cation</name>
        <dbReference type="ChEBI" id="CHEBI:24875"/>
    </cofactor>
    <text evidence="2">Binds 1 Fe cation per subunit.</text>
</comment>
<feature type="binding site" evidence="2">
    <location>
        <position position="103"/>
    </location>
    <ligand>
        <name>Fe cation</name>
        <dbReference type="ChEBI" id="CHEBI:24875"/>
    </ligand>
</feature>
<dbReference type="Gene3D" id="2.60.120.10">
    <property type="entry name" value="Jelly Rolls"/>
    <property type="match status" value="2"/>
</dbReference>
<dbReference type="CDD" id="cd02910">
    <property type="entry name" value="cupin_Yhhw_N"/>
    <property type="match status" value="1"/>
</dbReference>
<feature type="domain" description="Pirin N-terminal" evidence="4">
    <location>
        <begin position="10"/>
        <end position="119"/>
    </location>
</feature>
<dbReference type="InterPro" id="IPR003829">
    <property type="entry name" value="Pirin_N_dom"/>
</dbReference>
<proteinExistence type="inferred from homology"/>
<reference evidence="6 7" key="1">
    <citation type="journal article" date="2018" name="Nat. Biotechnol.">
        <title>A standardized bacterial taxonomy based on genome phylogeny substantially revises the tree of life.</title>
        <authorList>
            <person name="Parks D.H."/>
            <person name="Chuvochina M."/>
            <person name="Waite D.W."/>
            <person name="Rinke C."/>
            <person name="Skarshewski A."/>
            <person name="Chaumeil P.A."/>
            <person name="Hugenholtz P."/>
        </authorList>
    </citation>
    <scope>NUCLEOTIDE SEQUENCE [LARGE SCALE GENOMIC DNA]</scope>
    <source>
        <strain evidence="6">UBA10707</strain>
    </source>
</reference>
<keyword evidence="2" id="KW-0479">Metal-binding</keyword>
<feature type="binding site" evidence="2">
    <location>
        <position position="57"/>
    </location>
    <ligand>
        <name>Fe cation</name>
        <dbReference type="ChEBI" id="CHEBI:24875"/>
    </ligand>
</feature>
<evidence type="ECO:0000259" key="5">
    <source>
        <dbReference type="Pfam" id="PF17954"/>
    </source>
</evidence>
<dbReference type="EMBL" id="DOEK01000030">
    <property type="protein sequence ID" value="HBP30809.1"/>
    <property type="molecule type" value="Genomic_DNA"/>
</dbReference>
<accession>A0A356LIY3</accession>
<dbReference type="GO" id="GO:0051213">
    <property type="term" value="F:dioxygenase activity"/>
    <property type="evidence" value="ECO:0007669"/>
    <property type="project" value="UniProtKB-KW"/>
</dbReference>
<comment type="similarity">
    <text evidence="1 3">Belongs to the pirin family.</text>
</comment>
<feature type="domain" description="Quercetin 2,3-dioxygenase C-terminal cupin" evidence="5">
    <location>
        <begin position="146"/>
        <end position="231"/>
    </location>
</feature>
<gene>
    <name evidence="6" type="ORF">DD666_15485</name>
</gene>
<dbReference type="PANTHER" id="PTHR43212:SF3">
    <property type="entry name" value="QUERCETIN 2,3-DIOXYGENASE"/>
    <property type="match status" value="1"/>
</dbReference>
<name>A0A356LIY3_9BURK</name>
<evidence type="ECO:0000256" key="2">
    <source>
        <dbReference type="PIRSR" id="PIRSR006232-1"/>
    </source>
</evidence>
<evidence type="ECO:0000259" key="4">
    <source>
        <dbReference type="Pfam" id="PF02678"/>
    </source>
</evidence>
<dbReference type="Pfam" id="PF02678">
    <property type="entry name" value="Pirin"/>
    <property type="match status" value="1"/>
</dbReference>
<evidence type="ECO:0000256" key="3">
    <source>
        <dbReference type="RuleBase" id="RU003457"/>
    </source>
</evidence>
<evidence type="ECO:0000256" key="1">
    <source>
        <dbReference type="ARBA" id="ARBA00008416"/>
    </source>
</evidence>
<protein>
    <submittedName>
        <fullName evidence="6">Quercetin 2,3-dioxygenase</fullName>
    </submittedName>
</protein>
<dbReference type="GO" id="GO:0046872">
    <property type="term" value="F:metal ion binding"/>
    <property type="evidence" value="ECO:0007669"/>
    <property type="project" value="UniProtKB-KW"/>
</dbReference>
<dbReference type="PANTHER" id="PTHR43212">
    <property type="entry name" value="QUERCETIN 2,3-DIOXYGENASE"/>
    <property type="match status" value="1"/>
</dbReference>
<evidence type="ECO:0000313" key="6">
    <source>
        <dbReference type="EMBL" id="HBP30809.1"/>
    </source>
</evidence>
<keyword evidence="6" id="KW-0560">Oxidoreductase</keyword>
<comment type="caution">
    <text evidence="6">The sequence shown here is derived from an EMBL/GenBank/DDBJ whole genome shotgun (WGS) entry which is preliminary data.</text>
</comment>
<feature type="binding site" evidence="2">
    <location>
        <position position="59"/>
    </location>
    <ligand>
        <name>Fe cation</name>
        <dbReference type="ChEBI" id="CHEBI:24875"/>
    </ligand>
</feature>
<dbReference type="Pfam" id="PF17954">
    <property type="entry name" value="Pirin_C_2"/>
    <property type="match status" value="1"/>
</dbReference>
<dbReference type="Proteomes" id="UP000264036">
    <property type="component" value="Unassembled WGS sequence"/>
</dbReference>
<dbReference type="InterPro" id="IPR014710">
    <property type="entry name" value="RmlC-like_jellyroll"/>
</dbReference>
<dbReference type="InterPro" id="IPR012093">
    <property type="entry name" value="Pirin"/>
</dbReference>
<keyword evidence="6" id="KW-0223">Dioxygenase</keyword>
<feature type="binding site" evidence="2">
    <location>
        <position position="101"/>
    </location>
    <ligand>
        <name>Fe cation</name>
        <dbReference type="ChEBI" id="CHEBI:24875"/>
    </ligand>
</feature>
<dbReference type="PIRSF" id="PIRSF006232">
    <property type="entry name" value="Pirin"/>
    <property type="match status" value="1"/>
</dbReference>
<keyword evidence="2" id="KW-0408">Iron</keyword>
<dbReference type="SUPFAM" id="SSF51182">
    <property type="entry name" value="RmlC-like cupins"/>
    <property type="match status" value="1"/>
</dbReference>
<dbReference type="InterPro" id="IPR041602">
    <property type="entry name" value="Quercetinase_C"/>
</dbReference>
<dbReference type="CDD" id="cd20311">
    <property type="entry name" value="cupin_Yhhw_C"/>
    <property type="match status" value="1"/>
</dbReference>
<evidence type="ECO:0000313" key="7">
    <source>
        <dbReference type="Proteomes" id="UP000264036"/>
    </source>
</evidence>
<dbReference type="AlphaFoldDB" id="A0A356LIY3"/>
<dbReference type="InterPro" id="IPR011051">
    <property type="entry name" value="RmlC_Cupin_sf"/>
</dbReference>